<comment type="caution">
    <text evidence="2">The sequence shown here is derived from an EMBL/GenBank/DDBJ whole genome shotgun (WGS) entry which is preliminary data.</text>
</comment>
<evidence type="ECO:0000313" key="2">
    <source>
        <dbReference type="EMBL" id="KGM51166.1"/>
    </source>
</evidence>
<evidence type="ECO:0000256" key="1">
    <source>
        <dbReference type="SAM" id="SignalP"/>
    </source>
</evidence>
<feature type="chain" id="PRO_5001962188" evidence="1">
    <location>
        <begin position="25"/>
        <end position="219"/>
    </location>
</feature>
<accession>A0A0A0EJK1</accession>
<organism evidence="2 3">
    <name type="scientific">Lysobacter concretionis Ko07 = DSM 16239</name>
    <dbReference type="NCBI Taxonomy" id="1122185"/>
    <lineage>
        <taxon>Bacteria</taxon>
        <taxon>Pseudomonadati</taxon>
        <taxon>Pseudomonadota</taxon>
        <taxon>Gammaproteobacteria</taxon>
        <taxon>Lysobacterales</taxon>
        <taxon>Lysobacteraceae</taxon>
        <taxon>Novilysobacter</taxon>
    </lineage>
</organism>
<gene>
    <name evidence="2" type="ORF">N792_12315</name>
</gene>
<feature type="signal peptide" evidence="1">
    <location>
        <begin position="1"/>
        <end position="24"/>
    </location>
</feature>
<dbReference type="AlphaFoldDB" id="A0A0A0EJK1"/>
<reference evidence="2 3" key="1">
    <citation type="submission" date="2013-08" db="EMBL/GenBank/DDBJ databases">
        <title>Genome sequencing of Lysobacter.</title>
        <authorList>
            <person name="Zhang S."/>
            <person name="Wang G."/>
        </authorList>
    </citation>
    <scope>NUCLEOTIDE SEQUENCE [LARGE SCALE GENOMIC DNA]</scope>
    <source>
        <strain evidence="2 3">Ko07</strain>
    </source>
</reference>
<dbReference type="STRING" id="1122185.N792_12315"/>
<dbReference type="eggNOG" id="ENOG503271T">
    <property type="taxonomic scope" value="Bacteria"/>
</dbReference>
<evidence type="ECO:0000313" key="3">
    <source>
        <dbReference type="Proteomes" id="UP000030017"/>
    </source>
</evidence>
<sequence>MPRAPGWRALTLAGLLAVAPLAYAESGCLLDLGHGWPPATQNHGSAVEELFADGDVPALSLVRLPVRGKESGVMLMRPVGGNTAWALRSASASERVDSVSTIPGGISRSLKTDQSPKVREVPMPAALAERLLDTWQRALQATVPAGSEAVFHDGELLLFTVGDQRVTGLEPSCGPARMLVRQSLLLIEASDTKEKNRGKRWRDLAQSLDKLDGQLAGVD</sequence>
<keyword evidence="3" id="KW-1185">Reference proteome</keyword>
<name>A0A0A0EJK1_9GAMM</name>
<dbReference type="EMBL" id="AVPS01000008">
    <property type="protein sequence ID" value="KGM51166.1"/>
    <property type="molecule type" value="Genomic_DNA"/>
</dbReference>
<dbReference type="Proteomes" id="UP000030017">
    <property type="component" value="Unassembled WGS sequence"/>
</dbReference>
<protein>
    <submittedName>
        <fullName evidence="2">Uncharacterized protein</fullName>
    </submittedName>
</protein>
<keyword evidence="1" id="KW-0732">Signal</keyword>
<proteinExistence type="predicted"/>